<organism evidence="1 2">
    <name type="scientific">Steinernema glaseri</name>
    <dbReference type="NCBI Taxonomy" id="37863"/>
    <lineage>
        <taxon>Eukaryota</taxon>
        <taxon>Metazoa</taxon>
        <taxon>Ecdysozoa</taxon>
        <taxon>Nematoda</taxon>
        <taxon>Chromadorea</taxon>
        <taxon>Rhabditida</taxon>
        <taxon>Tylenchina</taxon>
        <taxon>Panagrolaimomorpha</taxon>
        <taxon>Strongyloidoidea</taxon>
        <taxon>Steinernematidae</taxon>
        <taxon>Steinernema</taxon>
    </lineage>
</organism>
<evidence type="ECO:0000313" key="2">
    <source>
        <dbReference type="WBParaSite" id="L893_g13449.t1"/>
    </source>
</evidence>
<keyword evidence="1" id="KW-1185">Reference proteome</keyword>
<reference evidence="2" key="1">
    <citation type="submission" date="2016-11" db="UniProtKB">
        <authorList>
            <consortium name="WormBaseParasite"/>
        </authorList>
    </citation>
    <scope>IDENTIFICATION</scope>
</reference>
<dbReference type="Proteomes" id="UP000095287">
    <property type="component" value="Unplaced"/>
</dbReference>
<protein>
    <submittedName>
        <fullName evidence="2">Transcriptional regulator</fullName>
    </submittedName>
</protein>
<accession>A0A1I7Y7G8</accession>
<dbReference type="WBParaSite" id="L893_g13449.t1">
    <property type="protein sequence ID" value="L893_g13449.t1"/>
    <property type="gene ID" value="L893_g13449"/>
</dbReference>
<sequence length="101" mass="10954">MARHRMGTEAGYSSKRSFQTLMGVLKIAGRDLGLSMYINFERGNVAVHVPGETAQGRLAPELRDVGHSDAQVADVEGDLDVLVAPNDRLGPDTLHRDLKKG</sequence>
<evidence type="ECO:0000313" key="1">
    <source>
        <dbReference type="Proteomes" id="UP000095287"/>
    </source>
</evidence>
<proteinExistence type="predicted"/>
<dbReference type="AlphaFoldDB" id="A0A1I7Y7G8"/>
<name>A0A1I7Y7G8_9BILA</name>